<evidence type="ECO:0000259" key="1">
    <source>
        <dbReference type="Pfam" id="PF24764"/>
    </source>
</evidence>
<gene>
    <name evidence="2" type="ORF">GALMADRAFT_74068</name>
</gene>
<dbReference type="HOGENOM" id="CLU_111205_0_0_1"/>
<reference evidence="3" key="1">
    <citation type="journal article" date="2014" name="Proc. Natl. Acad. Sci. U.S.A.">
        <title>Extensive sampling of basidiomycete genomes demonstrates inadequacy of the white-rot/brown-rot paradigm for wood decay fungi.</title>
        <authorList>
            <person name="Riley R."/>
            <person name="Salamov A.A."/>
            <person name="Brown D.W."/>
            <person name="Nagy L.G."/>
            <person name="Floudas D."/>
            <person name="Held B.W."/>
            <person name="Levasseur A."/>
            <person name="Lombard V."/>
            <person name="Morin E."/>
            <person name="Otillar R."/>
            <person name="Lindquist E.A."/>
            <person name="Sun H."/>
            <person name="LaButti K.M."/>
            <person name="Schmutz J."/>
            <person name="Jabbour D."/>
            <person name="Luo H."/>
            <person name="Baker S.E."/>
            <person name="Pisabarro A.G."/>
            <person name="Walton J.D."/>
            <person name="Blanchette R.A."/>
            <person name="Henrissat B."/>
            <person name="Martin F."/>
            <person name="Cullen D."/>
            <person name="Hibbett D.S."/>
            <person name="Grigoriev I.V."/>
        </authorList>
    </citation>
    <scope>NUCLEOTIDE SEQUENCE [LARGE SCALE GENOMIC DNA]</scope>
    <source>
        <strain evidence="3">CBS 339.88</strain>
    </source>
</reference>
<feature type="non-terminal residue" evidence="2">
    <location>
        <position position="1"/>
    </location>
</feature>
<evidence type="ECO:0000313" key="2">
    <source>
        <dbReference type="EMBL" id="KDR72181.1"/>
    </source>
</evidence>
<evidence type="ECO:0000313" key="3">
    <source>
        <dbReference type="Proteomes" id="UP000027222"/>
    </source>
</evidence>
<dbReference type="Proteomes" id="UP000027222">
    <property type="component" value="Unassembled WGS sequence"/>
</dbReference>
<name>A0A067SMN4_GALM3</name>
<keyword evidence="3" id="KW-1185">Reference proteome</keyword>
<dbReference type="AlphaFoldDB" id="A0A067SMN4"/>
<dbReference type="STRING" id="685588.A0A067SMN4"/>
<feature type="domain" description="Integrase core" evidence="1">
    <location>
        <begin position="1"/>
        <end position="94"/>
    </location>
</feature>
<dbReference type="OrthoDB" id="3353107at2759"/>
<accession>A0A067SMN4</accession>
<dbReference type="Pfam" id="PF24764">
    <property type="entry name" value="rva_4"/>
    <property type="match status" value="1"/>
</dbReference>
<sequence>ISSRSVHNIRIERLWFDFTSGVGAKWKLFFQELEYQAGLDPELPSHIWLIHYLFLNALNQDIMDWANSWNNHKLTIPGRGTRTPADLRWFSMLEDGARGFSPLEPGQFEPVEDVLDAHDIDEYGVDWEAYQDTHIQEHHAEANPTDPFPQNPFVVHRPENFSMVHVDESRCPFSDEELVVFQYNLSLISEDILASRDMEQRKHVWTYALNLCRQIKE</sequence>
<organism evidence="2 3">
    <name type="scientific">Galerina marginata (strain CBS 339.88)</name>
    <dbReference type="NCBI Taxonomy" id="685588"/>
    <lineage>
        <taxon>Eukaryota</taxon>
        <taxon>Fungi</taxon>
        <taxon>Dikarya</taxon>
        <taxon>Basidiomycota</taxon>
        <taxon>Agaricomycotina</taxon>
        <taxon>Agaricomycetes</taxon>
        <taxon>Agaricomycetidae</taxon>
        <taxon>Agaricales</taxon>
        <taxon>Agaricineae</taxon>
        <taxon>Strophariaceae</taxon>
        <taxon>Galerina</taxon>
    </lineage>
</organism>
<proteinExistence type="predicted"/>
<protein>
    <recommendedName>
        <fullName evidence="1">Integrase core domain-containing protein</fullName>
    </recommendedName>
</protein>
<dbReference type="InterPro" id="IPR058913">
    <property type="entry name" value="Integrase_dom_put"/>
</dbReference>
<dbReference type="EMBL" id="KL142389">
    <property type="protein sequence ID" value="KDR72181.1"/>
    <property type="molecule type" value="Genomic_DNA"/>
</dbReference>